<dbReference type="AlphaFoldDB" id="A0AAV6IL54"/>
<protein>
    <submittedName>
        <fullName evidence="2">Uncharacterized protein</fullName>
    </submittedName>
</protein>
<evidence type="ECO:0000313" key="2">
    <source>
        <dbReference type="EMBL" id="KAG5528605.1"/>
    </source>
</evidence>
<sequence>MLDKIQPPRPEDTGIEDYALPPDSIKEAFLKAATTVVSRATLIFEKEEERCVEDPRGKKRGTIWWGERGCGSSARGCVAEKGGGVGEAMRYEVAAGLTEAEERVDRRGSGGGRGGLCMDRAV</sequence>
<dbReference type="EMBL" id="JACTNZ010000010">
    <property type="protein sequence ID" value="KAG5528605.1"/>
    <property type="molecule type" value="Genomic_DNA"/>
</dbReference>
<dbReference type="Proteomes" id="UP000823749">
    <property type="component" value="Chromosome 10"/>
</dbReference>
<name>A0AAV6IL54_9ERIC</name>
<dbReference type="PANTHER" id="PTHR36713">
    <property type="entry name" value="OS09G0344700 PROTEIN"/>
    <property type="match status" value="1"/>
</dbReference>
<feature type="region of interest" description="Disordered" evidence="1">
    <location>
        <begin position="100"/>
        <end position="122"/>
    </location>
</feature>
<reference evidence="2" key="1">
    <citation type="submission" date="2020-08" db="EMBL/GenBank/DDBJ databases">
        <title>Plant Genome Project.</title>
        <authorList>
            <person name="Zhang R.-G."/>
        </authorList>
    </citation>
    <scope>NUCLEOTIDE SEQUENCE</scope>
    <source>
        <strain evidence="2">WSP0</strain>
        <tissue evidence="2">Leaf</tissue>
    </source>
</reference>
<comment type="caution">
    <text evidence="2">The sequence shown here is derived from an EMBL/GenBank/DDBJ whole genome shotgun (WGS) entry which is preliminary data.</text>
</comment>
<evidence type="ECO:0000313" key="3">
    <source>
        <dbReference type="Proteomes" id="UP000823749"/>
    </source>
</evidence>
<proteinExistence type="predicted"/>
<gene>
    <name evidence="2" type="ORF">RHGRI_029331</name>
</gene>
<accession>A0AAV6IL54</accession>
<dbReference type="PANTHER" id="PTHR36713:SF1">
    <property type="entry name" value="OS09G0344700 PROTEIN"/>
    <property type="match status" value="1"/>
</dbReference>
<keyword evidence="3" id="KW-1185">Reference proteome</keyword>
<evidence type="ECO:0000256" key="1">
    <source>
        <dbReference type="SAM" id="MobiDB-lite"/>
    </source>
</evidence>
<organism evidence="2 3">
    <name type="scientific">Rhododendron griersonianum</name>
    <dbReference type="NCBI Taxonomy" id="479676"/>
    <lineage>
        <taxon>Eukaryota</taxon>
        <taxon>Viridiplantae</taxon>
        <taxon>Streptophyta</taxon>
        <taxon>Embryophyta</taxon>
        <taxon>Tracheophyta</taxon>
        <taxon>Spermatophyta</taxon>
        <taxon>Magnoliopsida</taxon>
        <taxon>eudicotyledons</taxon>
        <taxon>Gunneridae</taxon>
        <taxon>Pentapetalae</taxon>
        <taxon>asterids</taxon>
        <taxon>Ericales</taxon>
        <taxon>Ericaceae</taxon>
        <taxon>Ericoideae</taxon>
        <taxon>Rhodoreae</taxon>
        <taxon>Rhododendron</taxon>
    </lineage>
</organism>